<gene>
    <name evidence="4" type="ORF">FTW19_13280</name>
</gene>
<dbReference type="InterPro" id="IPR001789">
    <property type="entry name" value="Sig_transdc_resp-reg_receiver"/>
</dbReference>
<dbReference type="PANTHER" id="PTHR44591">
    <property type="entry name" value="STRESS RESPONSE REGULATOR PROTEIN 1"/>
    <property type="match status" value="1"/>
</dbReference>
<feature type="domain" description="Response regulatory" evidence="3">
    <location>
        <begin position="7"/>
        <end position="121"/>
    </location>
</feature>
<proteinExistence type="predicted"/>
<dbReference type="InterPro" id="IPR011006">
    <property type="entry name" value="CheY-like_superfamily"/>
</dbReference>
<dbReference type="GO" id="GO:0000160">
    <property type="term" value="P:phosphorelay signal transduction system"/>
    <property type="evidence" value="ECO:0007669"/>
    <property type="project" value="InterPro"/>
</dbReference>
<evidence type="ECO:0000259" key="3">
    <source>
        <dbReference type="PROSITE" id="PS50110"/>
    </source>
</evidence>
<protein>
    <submittedName>
        <fullName evidence="4">Response regulator</fullName>
    </submittedName>
</protein>
<organism evidence="4 5">
    <name type="scientific">Terriglobus albidus</name>
    <dbReference type="NCBI Taxonomy" id="1592106"/>
    <lineage>
        <taxon>Bacteria</taxon>
        <taxon>Pseudomonadati</taxon>
        <taxon>Acidobacteriota</taxon>
        <taxon>Terriglobia</taxon>
        <taxon>Terriglobales</taxon>
        <taxon>Acidobacteriaceae</taxon>
        <taxon>Terriglobus</taxon>
    </lineage>
</organism>
<dbReference type="PROSITE" id="PS50110">
    <property type="entry name" value="RESPONSE_REGULATORY"/>
    <property type="match status" value="1"/>
</dbReference>
<sequence length="122" mass="13221">MVGFARTIAVIDDDLRVLESIINFLASCGYEAEGYCSAEQFLEADGLSKSSCIITDVEMRQMSGLGLLHHVKNANSDVPVVIITGKPSENSEAFYLERGAVAFFRKPIDGDALVDVLKTVCC</sequence>
<dbReference type="Proteomes" id="UP000321820">
    <property type="component" value="Chromosome"/>
</dbReference>
<dbReference type="Pfam" id="PF00072">
    <property type="entry name" value="Response_reg"/>
    <property type="match status" value="1"/>
</dbReference>
<dbReference type="RefSeq" id="WP_147648082.1">
    <property type="nucleotide sequence ID" value="NZ_CP042806.1"/>
</dbReference>
<dbReference type="EMBL" id="CP042806">
    <property type="protein sequence ID" value="QEE28884.1"/>
    <property type="molecule type" value="Genomic_DNA"/>
</dbReference>
<reference evidence="4 5" key="1">
    <citation type="submission" date="2019-08" db="EMBL/GenBank/DDBJ databases">
        <title>Complete genome sequence of Terriglobus albidus strain ORNL.</title>
        <authorList>
            <person name="Podar M."/>
        </authorList>
    </citation>
    <scope>NUCLEOTIDE SEQUENCE [LARGE SCALE GENOMIC DNA]</scope>
    <source>
        <strain evidence="4 5">ORNL</strain>
    </source>
</reference>
<evidence type="ECO:0000256" key="2">
    <source>
        <dbReference type="PROSITE-ProRule" id="PRU00169"/>
    </source>
</evidence>
<evidence type="ECO:0000313" key="5">
    <source>
        <dbReference type="Proteomes" id="UP000321820"/>
    </source>
</evidence>
<accession>A0A5B9EB25</accession>
<dbReference type="InterPro" id="IPR050595">
    <property type="entry name" value="Bact_response_regulator"/>
</dbReference>
<dbReference type="OrthoDB" id="9788446at2"/>
<dbReference type="PANTHER" id="PTHR44591:SF25">
    <property type="entry name" value="CHEMOTAXIS TWO-COMPONENT RESPONSE REGULATOR"/>
    <property type="match status" value="1"/>
</dbReference>
<feature type="modified residue" description="4-aspartylphosphate" evidence="2">
    <location>
        <position position="56"/>
    </location>
</feature>
<evidence type="ECO:0000313" key="4">
    <source>
        <dbReference type="EMBL" id="QEE28884.1"/>
    </source>
</evidence>
<dbReference type="KEGG" id="talb:FTW19_13280"/>
<dbReference type="AlphaFoldDB" id="A0A5B9EB25"/>
<keyword evidence="5" id="KW-1185">Reference proteome</keyword>
<evidence type="ECO:0000256" key="1">
    <source>
        <dbReference type="ARBA" id="ARBA00022553"/>
    </source>
</evidence>
<name>A0A5B9EB25_9BACT</name>
<dbReference type="Gene3D" id="3.40.50.2300">
    <property type="match status" value="1"/>
</dbReference>
<keyword evidence="1 2" id="KW-0597">Phosphoprotein</keyword>
<dbReference type="SUPFAM" id="SSF52172">
    <property type="entry name" value="CheY-like"/>
    <property type="match status" value="1"/>
</dbReference>
<dbReference type="SMART" id="SM00448">
    <property type="entry name" value="REC"/>
    <property type="match status" value="1"/>
</dbReference>